<evidence type="ECO:0000256" key="12">
    <source>
        <dbReference type="ARBA" id="ARBA00023136"/>
    </source>
</evidence>
<gene>
    <name evidence="20" type="ORF">WICANDRAFT_31541</name>
</gene>
<name>A0A1E3P0U9_WICAA</name>
<keyword evidence="7 18" id="KW-0812">Transmembrane</keyword>
<comment type="subcellular location">
    <subcellularLocation>
        <location evidence="1">Cell membrane</location>
        <topology evidence="1">Multi-pass membrane protein</topology>
    </subcellularLocation>
</comment>
<protein>
    <recommendedName>
        <fullName evidence="16">Calcium-channel protein CCH1</fullName>
    </recommendedName>
</protein>
<dbReference type="GeneID" id="30199092"/>
<sequence>MFHNFTSRVKSVRRPNNKATSDLENRAGSPRLPPSGLETSDEEDDYLPLEGLGVNVGTSEKLVLYGTSIRLFKPTSPFRLKLASILLKTWPYHVIRALIVLQTALLSYRQWNPYSLHGYVKFGATWGDWLIAFINLVYTAELASKIIAFGFWDDSEMFRALDKDYSTITEILRIDQMKDFIFGVHKEEPTELDLKPSLKHTVTFKNNISKHIPIQRAFARSSWNRLDFISTVFFWVDFFFSINRFNALRGVPIFRALSCLRILRLVDVTDRISLILKSIKNGAPQLLDVILFLLYFWVLFAIIGVQSFKSSMRRTCVWTDPNDPSNMYKNKKQYCGGYLEPGTLKKMPYIDIHGQPGDRAKGFLCPVNSKCLTTSNPHGGTVSFDNILYSMEMVFVVMSANTFTDIMYIVMNTDTMAASLFFIFGIFFLFLWMINLLIAVISASFKATRDKEDKSFDGDKNMTDFKLDWDFPRSMFSKIYLKIRWIFEVAIMVGLILQARTTKYSTQSDLDETYKGECGVTLVLLFEIILRFFLYHPGYKLFFKDRRNCADLFLAVVTSIIIIPPVHDGLGRGYDWLRVFQIIRFYRVVLLFKFARKLWAQVWSTITIILNLALFFFLLLFLSSIIVSRYFEGFVPEDDVENNTFSLQNLPNTFVALYTITSTENWTDVLYEMQENSPNTPTATFGAILLIGWFLLSNSVVLNIFVAIIADSLEVSEKEKRKAQVRKFVLVDFPKNVKHFAEKTFLSEFKSKFFKSGKDSENQEQVMNLLLNGVAIQEFLKDELVDEQEDGKVNELPNSKFARFLTINYHRLLQFTWIRKIFSSLLWNSKSGENPFYSRKEELLQTNGNYALLPKYFELETNKTIEARKKFLKENPGFNTAFYILTPNQPLRKLCQRITSPSVGKRYDGVEPNRYLHAIFVGIIAISTMALVVIACYSTPLYRKKSKFDANMWNWTFEFELAFALLFLLEFLIKVIADGLIFTPNAYFQSSWNHIDFFVLLSLWINVIAIWKGDDGLSRVVRGLKALRALRLLTISTTSKEIFHKVLILGVWQILSAAFLSFTLLFPFAIWGLNLFTGRLGVCNDSNLGYDDCYNEFSNEVFNWEITMPRSFGDPQLEMNRFASSILTLYEILSLEGWVDLLQNAVNSTGRGTPAGYWSSPGDAVFIVAFNFLGIVFVLALFVSVIISNYSKTTGRAYMTLQQRSWTEVKKLLSQNHPRKRPRIGNLRGFRKLCFEYTVERNSYVSVFLQVVLWIHILAILLEMFPSPPALDVFRYTIYIISSSIFLNYILMKLYAMGFKTFFKVKWNIYQLFVFLGAFGTSLVSFFVSRNTVFANINKLFLVGIFTTLIPSSNRLSHLLKIGSASIPSLLSLIYTWGILFLVFAIALNQIFGLTKLGPDTSVNLNLRTVTKSLLLLFRASFGEGWNYTMRDFAISEPYCSQGDGFSSTDCGSKQYAYILFIMWNILSMYIFVNMFISLIFENFSYVYSDNGSNVTLNREEIRNFKTVWQRFDPHGSGFIAPEELPKLLRSLDGYFSFKIYEGKWTIPELKKKWFEVPDNSTDPYDVFVNFAEVNKTLGQMDANKVKQRARAYDRFVEEAMLNMELNDEKGISFERIILQIPLYSRFEESNCLTLSDFMDRLLVSRKVDKRLQSRRHLAALEMITYRWRFK</sequence>
<keyword evidence="21" id="KW-1185">Reference proteome</keyword>
<keyword evidence="8" id="KW-0106">Calcium</keyword>
<feature type="transmembrane region" description="Helical" evidence="18">
    <location>
        <begin position="1276"/>
        <end position="1295"/>
    </location>
</feature>
<keyword evidence="3" id="KW-1003">Cell membrane</keyword>
<feature type="transmembrane region" description="Helical" evidence="18">
    <location>
        <begin position="1370"/>
        <end position="1392"/>
    </location>
</feature>
<dbReference type="InterPro" id="IPR005821">
    <property type="entry name" value="Ion_trans_dom"/>
</dbReference>
<keyword evidence="6" id="KW-0107">Calcium channel</keyword>
<reference evidence="20 21" key="1">
    <citation type="journal article" date="2016" name="Proc. Natl. Acad. Sci. U.S.A.">
        <title>Comparative genomics of biotechnologically important yeasts.</title>
        <authorList>
            <person name="Riley R."/>
            <person name="Haridas S."/>
            <person name="Wolfe K.H."/>
            <person name="Lopes M.R."/>
            <person name="Hittinger C.T."/>
            <person name="Goeker M."/>
            <person name="Salamov A.A."/>
            <person name="Wisecaver J.H."/>
            <person name="Long T.M."/>
            <person name="Calvey C.H."/>
            <person name="Aerts A.L."/>
            <person name="Barry K.W."/>
            <person name="Choi C."/>
            <person name="Clum A."/>
            <person name="Coughlan A.Y."/>
            <person name="Deshpande S."/>
            <person name="Douglass A.P."/>
            <person name="Hanson S.J."/>
            <person name="Klenk H.-P."/>
            <person name="LaButti K.M."/>
            <person name="Lapidus A."/>
            <person name="Lindquist E.A."/>
            <person name="Lipzen A.M."/>
            <person name="Meier-Kolthoff J.P."/>
            <person name="Ohm R.A."/>
            <person name="Otillar R.P."/>
            <person name="Pangilinan J.L."/>
            <person name="Peng Y."/>
            <person name="Rokas A."/>
            <person name="Rosa C.A."/>
            <person name="Scheuner C."/>
            <person name="Sibirny A.A."/>
            <person name="Slot J.C."/>
            <person name="Stielow J.B."/>
            <person name="Sun H."/>
            <person name="Kurtzman C.P."/>
            <person name="Blackwell M."/>
            <person name="Grigoriev I.V."/>
            <person name="Jeffries T.W."/>
        </authorList>
    </citation>
    <scope>NUCLEOTIDE SEQUENCE [LARGE SCALE GENOMIC DNA]</scope>
    <source>
        <strain evidence="21">ATCC 58044 / CBS 1984 / NCYC 433 / NRRL Y-366-8</strain>
    </source>
</reference>
<dbReference type="GO" id="GO:0005891">
    <property type="term" value="C:voltage-gated calcium channel complex"/>
    <property type="evidence" value="ECO:0007669"/>
    <property type="project" value="TreeGrafter"/>
</dbReference>
<dbReference type="InterPro" id="IPR002048">
    <property type="entry name" value="EF_hand_dom"/>
</dbReference>
<feature type="non-terminal residue" evidence="20">
    <location>
        <position position="1671"/>
    </location>
</feature>
<evidence type="ECO:0000313" key="20">
    <source>
        <dbReference type="EMBL" id="ODQ59025.1"/>
    </source>
</evidence>
<keyword evidence="9" id="KW-0851">Voltage-gated channel</keyword>
<keyword evidence="12 18" id="KW-0472">Membrane</keyword>
<evidence type="ECO:0000256" key="16">
    <source>
        <dbReference type="ARBA" id="ARBA00067459"/>
    </source>
</evidence>
<feature type="transmembrane region" description="Helical" evidence="18">
    <location>
        <begin position="994"/>
        <end position="1011"/>
    </location>
</feature>
<feature type="transmembrane region" description="Helical" evidence="18">
    <location>
        <begin position="393"/>
        <end position="411"/>
    </location>
</feature>
<dbReference type="STRING" id="683960.A0A1E3P0U9"/>
<evidence type="ECO:0000256" key="11">
    <source>
        <dbReference type="ARBA" id="ARBA00023065"/>
    </source>
</evidence>
<keyword evidence="10 18" id="KW-1133">Transmembrane helix</keyword>
<evidence type="ECO:0000256" key="3">
    <source>
        <dbReference type="ARBA" id="ARBA00022475"/>
    </source>
</evidence>
<feature type="transmembrane region" description="Helical" evidence="18">
    <location>
        <begin position="1164"/>
        <end position="1187"/>
    </location>
</feature>
<dbReference type="PANTHER" id="PTHR45628:SF7">
    <property type="entry name" value="VOLTAGE-DEPENDENT CALCIUM CHANNEL TYPE A SUBUNIT ALPHA-1"/>
    <property type="match status" value="1"/>
</dbReference>
<evidence type="ECO:0000256" key="5">
    <source>
        <dbReference type="ARBA" id="ARBA00022568"/>
    </source>
</evidence>
<evidence type="ECO:0000256" key="14">
    <source>
        <dbReference type="ARBA" id="ARBA00023303"/>
    </source>
</evidence>
<feature type="transmembrane region" description="Helical" evidence="18">
    <location>
        <begin position="1456"/>
        <end position="1481"/>
    </location>
</feature>
<dbReference type="Pfam" id="PF00520">
    <property type="entry name" value="Ion_trans"/>
    <property type="match status" value="4"/>
</dbReference>
<dbReference type="FunFam" id="1.10.287.70:FF:000118">
    <property type="entry name" value="Calcium channel subunit Cch1"/>
    <property type="match status" value="1"/>
</dbReference>
<feature type="transmembrane region" description="Helical" evidence="18">
    <location>
        <begin position="1244"/>
        <end position="1264"/>
    </location>
</feature>
<dbReference type="PROSITE" id="PS50222">
    <property type="entry name" value="EF_HAND_2"/>
    <property type="match status" value="1"/>
</dbReference>
<evidence type="ECO:0000313" key="21">
    <source>
        <dbReference type="Proteomes" id="UP000094112"/>
    </source>
</evidence>
<feature type="transmembrane region" description="Helical" evidence="18">
    <location>
        <begin position="549"/>
        <end position="567"/>
    </location>
</feature>
<feature type="region of interest" description="Disordered" evidence="17">
    <location>
        <begin position="1"/>
        <end position="43"/>
    </location>
</feature>
<evidence type="ECO:0000256" key="2">
    <source>
        <dbReference type="ARBA" id="ARBA00022448"/>
    </source>
</evidence>
<feature type="transmembrane region" description="Helical" evidence="18">
    <location>
        <begin position="915"/>
        <end position="941"/>
    </location>
</feature>
<evidence type="ECO:0000256" key="17">
    <source>
        <dbReference type="SAM" id="MobiDB-lite"/>
    </source>
</evidence>
<evidence type="ECO:0000256" key="6">
    <source>
        <dbReference type="ARBA" id="ARBA00022673"/>
    </source>
</evidence>
<dbReference type="SUPFAM" id="SSF47473">
    <property type="entry name" value="EF-hand"/>
    <property type="match status" value="1"/>
</dbReference>
<dbReference type="FunFam" id="1.10.287.70:FF:000093">
    <property type="entry name" value="Calcium channel subunit Cch1"/>
    <property type="match status" value="1"/>
</dbReference>
<evidence type="ECO:0000256" key="1">
    <source>
        <dbReference type="ARBA" id="ARBA00004651"/>
    </source>
</evidence>
<evidence type="ECO:0000256" key="7">
    <source>
        <dbReference type="ARBA" id="ARBA00022692"/>
    </source>
</evidence>
<comment type="similarity">
    <text evidence="15">Belongs to the calcium channel alpha-1 subunit (TC 1.A.1.11) family.</text>
</comment>
<dbReference type="Proteomes" id="UP000094112">
    <property type="component" value="Unassembled WGS sequence"/>
</dbReference>
<evidence type="ECO:0000256" key="9">
    <source>
        <dbReference type="ARBA" id="ARBA00022882"/>
    </source>
</evidence>
<dbReference type="GO" id="GO:0098703">
    <property type="term" value="P:calcium ion import across plasma membrane"/>
    <property type="evidence" value="ECO:0007669"/>
    <property type="project" value="TreeGrafter"/>
</dbReference>
<evidence type="ECO:0000256" key="4">
    <source>
        <dbReference type="ARBA" id="ARBA00022553"/>
    </source>
</evidence>
<dbReference type="Gene3D" id="1.10.238.10">
    <property type="entry name" value="EF-hand"/>
    <property type="match status" value="1"/>
</dbReference>
<keyword evidence="13" id="KW-0325">Glycoprotein</keyword>
<dbReference type="RefSeq" id="XP_019038232.1">
    <property type="nucleotide sequence ID" value="XM_019181846.1"/>
</dbReference>
<keyword evidence="2" id="KW-0813">Transport</keyword>
<dbReference type="InterPro" id="IPR011992">
    <property type="entry name" value="EF-hand-dom_pair"/>
</dbReference>
<dbReference type="Gene3D" id="1.20.120.350">
    <property type="entry name" value="Voltage-gated potassium channels. Chain C"/>
    <property type="match status" value="4"/>
</dbReference>
<keyword evidence="11" id="KW-0406">Ion transport</keyword>
<dbReference type="Gene3D" id="1.10.287.70">
    <property type="match status" value="4"/>
</dbReference>
<feature type="transmembrane region" description="Helical" evidence="18">
    <location>
        <begin position="961"/>
        <end position="982"/>
    </location>
</feature>
<feature type="transmembrane region" description="Helical" evidence="18">
    <location>
        <begin position="1307"/>
        <end position="1327"/>
    </location>
</feature>
<feature type="transmembrane region" description="Helical" evidence="18">
    <location>
        <begin position="685"/>
        <end position="710"/>
    </location>
</feature>
<evidence type="ECO:0000256" key="8">
    <source>
        <dbReference type="ARBA" id="ARBA00022837"/>
    </source>
</evidence>
<dbReference type="SUPFAM" id="SSF81324">
    <property type="entry name" value="Voltage-gated potassium channels"/>
    <property type="match status" value="4"/>
</dbReference>
<feature type="transmembrane region" description="Helical" evidence="18">
    <location>
        <begin position="1046"/>
        <end position="1070"/>
    </location>
</feature>
<evidence type="ECO:0000259" key="19">
    <source>
        <dbReference type="PROSITE" id="PS50222"/>
    </source>
</evidence>
<proteinExistence type="inferred from homology"/>
<accession>A0A1E3P0U9</accession>
<keyword evidence="5" id="KW-0109">Calcium transport</keyword>
<dbReference type="EMBL" id="KV454211">
    <property type="protein sequence ID" value="ODQ59025.1"/>
    <property type="molecule type" value="Genomic_DNA"/>
</dbReference>
<feature type="transmembrane region" description="Helical" evidence="18">
    <location>
        <begin position="417"/>
        <end position="441"/>
    </location>
</feature>
<keyword evidence="4" id="KW-0597">Phosphoprotein</keyword>
<organism evidence="20 21">
    <name type="scientific">Wickerhamomyces anomalus (strain ATCC 58044 / CBS 1984 / NCYC 433 / NRRL Y-366-8)</name>
    <name type="common">Yeast</name>
    <name type="synonym">Hansenula anomala</name>
    <dbReference type="NCBI Taxonomy" id="683960"/>
    <lineage>
        <taxon>Eukaryota</taxon>
        <taxon>Fungi</taxon>
        <taxon>Dikarya</taxon>
        <taxon>Ascomycota</taxon>
        <taxon>Saccharomycotina</taxon>
        <taxon>Saccharomycetes</taxon>
        <taxon>Phaffomycetales</taxon>
        <taxon>Wickerhamomycetaceae</taxon>
        <taxon>Wickerhamomyces</taxon>
    </lineage>
</organism>
<evidence type="ECO:0000256" key="13">
    <source>
        <dbReference type="ARBA" id="ARBA00023180"/>
    </source>
</evidence>
<dbReference type="GO" id="GO:0008331">
    <property type="term" value="F:high voltage-gated calcium channel activity"/>
    <property type="evidence" value="ECO:0007669"/>
    <property type="project" value="TreeGrafter"/>
</dbReference>
<evidence type="ECO:0000256" key="15">
    <source>
        <dbReference type="ARBA" id="ARBA00061395"/>
    </source>
</evidence>
<dbReference type="InterPro" id="IPR050599">
    <property type="entry name" value="VDCC_alpha-1_subunit"/>
</dbReference>
<dbReference type="InterPro" id="IPR027359">
    <property type="entry name" value="Volt_channel_dom_sf"/>
</dbReference>
<evidence type="ECO:0000256" key="18">
    <source>
        <dbReference type="SAM" id="Phobius"/>
    </source>
</evidence>
<evidence type="ECO:0000256" key="10">
    <source>
        <dbReference type="ARBA" id="ARBA00022989"/>
    </source>
</evidence>
<feature type="transmembrane region" description="Helical" evidence="18">
    <location>
        <begin position="286"/>
        <end position="305"/>
    </location>
</feature>
<dbReference type="GO" id="GO:0005509">
    <property type="term" value="F:calcium ion binding"/>
    <property type="evidence" value="ECO:0007669"/>
    <property type="project" value="InterPro"/>
</dbReference>
<dbReference type="OrthoDB" id="416585at2759"/>
<dbReference type="PANTHER" id="PTHR45628">
    <property type="entry name" value="VOLTAGE-DEPENDENT CALCIUM CHANNEL TYPE A SUBUNIT ALPHA-1"/>
    <property type="match status" value="1"/>
</dbReference>
<feature type="domain" description="EF-hand" evidence="19">
    <location>
        <begin position="1500"/>
        <end position="1535"/>
    </location>
</feature>
<keyword evidence="14" id="KW-0407">Ion channel</keyword>
<feature type="transmembrane region" description="Helical" evidence="18">
    <location>
        <begin position="479"/>
        <end position="499"/>
    </location>
</feature>
<feature type="transmembrane region" description="Helical" evidence="18">
    <location>
        <begin position="519"/>
        <end position="537"/>
    </location>
</feature>
<feature type="transmembrane region" description="Helical" evidence="18">
    <location>
        <begin position="608"/>
        <end position="631"/>
    </location>
</feature>